<keyword evidence="5 13" id="KW-0812">Transmembrane</keyword>
<keyword evidence="10" id="KW-0066">ATP synthesis</keyword>
<dbReference type="GO" id="GO:0015986">
    <property type="term" value="P:proton motive force-driven ATP synthesis"/>
    <property type="evidence" value="ECO:0007669"/>
    <property type="project" value="InterPro"/>
</dbReference>
<dbReference type="SUPFAM" id="SSF81573">
    <property type="entry name" value="F1F0 ATP synthase subunit B, membrane domain"/>
    <property type="match status" value="1"/>
</dbReference>
<evidence type="ECO:0000256" key="1">
    <source>
        <dbReference type="ARBA" id="ARBA00005513"/>
    </source>
</evidence>
<evidence type="ECO:0000256" key="4">
    <source>
        <dbReference type="ARBA" id="ARBA00022547"/>
    </source>
</evidence>
<evidence type="ECO:0000256" key="2">
    <source>
        <dbReference type="ARBA" id="ARBA00022448"/>
    </source>
</evidence>
<reference evidence="15 16" key="1">
    <citation type="journal article" date="2015" name="Nature">
        <title>rRNA introns, odd ribosomes, and small enigmatic genomes across a large radiation of phyla.</title>
        <authorList>
            <person name="Brown C.T."/>
            <person name="Hug L.A."/>
            <person name="Thomas B.C."/>
            <person name="Sharon I."/>
            <person name="Castelle C.J."/>
            <person name="Singh A."/>
            <person name="Wilkins M.J."/>
            <person name="Williams K.H."/>
            <person name="Banfield J.F."/>
        </authorList>
    </citation>
    <scope>NUCLEOTIDE SEQUENCE [LARGE SCALE GENOMIC DNA]</scope>
</reference>
<dbReference type="InterPro" id="IPR002146">
    <property type="entry name" value="ATP_synth_b/b'su_bac/chlpt"/>
</dbReference>
<evidence type="ECO:0000256" key="10">
    <source>
        <dbReference type="ARBA" id="ARBA00023310"/>
    </source>
</evidence>
<dbReference type="PANTHER" id="PTHR33445">
    <property type="entry name" value="ATP SYNTHASE SUBUNIT B', CHLOROPLASTIC"/>
    <property type="match status" value="1"/>
</dbReference>
<dbReference type="InterPro" id="IPR050059">
    <property type="entry name" value="ATP_synthase_B_chain"/>
</dbReference>
<evidence type="ECO:0000256" key="7">
    <source>
        <dbReference type="ARBA" id="ARBA00022989"/>
    </source>
</evidence>
<evidence type="ECO:0000256" key="12">
    <source>
        <dbReference type="ARBA" id="ARBA00037847"/>
    </source>
</evidence>
<keyword evidence="8 13" id="KW-0406">Ion transport</keyword>
<evidence type="ECO:0000256" key="9">
    <source>
        <dbReference type="ARBA" id="ARBA00023136"/>
    </source>
</evidence>
<evidence type="ECO:0000256" key="3">
    <source>
        <dbReference type="ARBA" id="ARBA00022475"/>
    </source>
</evidence>
<keyword evidence="9" id="KW-0472">Membrane</keyword>
<dbReference type="PANTHER" id="PTHR33445:SF1">
    <property type="entry name" value="ATP SYNTHASE SUBUNIT B"/>
    <property type="match status" value="1"/>
</dbReference>
<evidence type="ECO:0000313" key="15">
    <source>
        <dbReference type="EMBL" id="KKW34963.1"/>
    </source>
</evidence>
<evidence type="ECO:0000256" key="14">
    <source>
        <dbReference type="SAM" id="Coils"/>
    </source>
</evidence>
<evidence type="ECO:0000313" key="16">
    <source>
        <dbReference type="Proteomes" id="UP000034290"/>
    </source>
</evidence>
<feature type="coiled-coil region" evidence="14">
    <location>
        <begin position="18"/>
        <end position="45"/>
    </location>
</feature>
<gene>
    <name evidence="15" type="ORF">UY81_C0057G0004</name>
</gene>
<dbReference type="NCBIfam" id="TIGR01144">
    <property type="entry name" value="ATP_synt_b"/>
    <property type="match status" value="1"/>
</dbReference>
<evidence type="ECO:0000256" key="6">
    <source>
        <dbReference type="ARBA" id="ARBA00022781"/>
    </source>
</evidence>
<keyword evidence="6 13" id="KW-0375">Hydrogen ion transport</keyword>
<evidence type="ECO:0000256" key="8">
    <source>
        <dbReference type="ARBA" id="ARBA00023065"/>
    </source>
</evidence>
<organism evidence="15 16">
    <name type="scientific">Candidatus Giovannonibacteria bacterium GW2011_GWA2_53_7</name>
    <dbReference type="NCBI Taxonomy" id="1618650"/>
    <lineage>
        <taxon>Bacteria</taxon>
        <taxon>Candidatus Giovannoniibacteriota</taxon>
    </lineage>
</organism>
<protein>
    <submittedName>
        <fullName evidence="15">ATP synthase subunit b</fullName>
    </submittedName>
</protein>
<sequence>MSDPNIIKETVEARSEKIDKSVKQAEEIEARMKTSETEREEMLKTSRLEAQEIIKKAGEDAEARGKVLADKAREEVTKIVAQGKEQMATERQEMLASVRAEIADLAVLVAEKILEDQVDKKTSEALAKKTLEEAGVSL</sequence>
<keyword evidence="4 13" id="KW-0138">CF(0)</keyword>
<keyword evidence="3" id="KW-1003">Cell membrane</keyword>
<evidence type="ECO:0000256" key="13">
    <source>
        <dbReference type="RuleBase" id="RU003848"/>
    </source>
</evidence>
<dbReference type="AlphaFoldDB" id="A0A0G1XUU2"/>
<comment type="subcellular location">
    <subcellularLocation>
        <location evidence="12">Endomembrane system</location>
        <topology evidence="12">Single-pass membrane protein</topology>
    </subcellularLocation>
</comment>
<keyword evidence="7" id="KW-1133">Transmembrane helix</keyword>
<evidence type="ECO:0000256" key="11">
    <source>
        <dbReference type="ARBA" id="ARBA00025198"/>
    </source>
</evidence>
<dbReference type="CDD" id="cd06503">
    <property type="entry name" value="ATP-synt_Fo_b"/>
    <property type="match status" value="1"/>
</dbReference>
<dbReference type="Pfam" id="PF00430">
    <property type="entry name" value="ATP-synt_B"/>
    <property type="match status" value="1"/>
</dbReference>
<evidence type="ECO:0000256" key="5">
    <source>
        <dbReference type="ARBA" id="ARBA00022692"/>
    </source>
</evidence>
<proteinExistence type="inferred from homology"/>
<comment type="function">
    <text evidence="11">F(1)F(0) ATP synthase produces ATP from ADP in the presence of a proton or sodium gradient. F-type ATPases consist of two structural domains, F(1) containing the extramembraneous catalytic core and F(0) containing the membrane proton channel, linked together by a central stalk and a peripheral stalk. During catalysis, ATP synthesis in the catalytic domain of F(1) is coupled via a rotary mechanism of the central stalk subunits to proton translocation.</text>
</comment>
<dbReference type="EMBL" id="LCRM01000057">
    <property type="protein sequence ID" value="KKW34963.1"/>
    <property type="molecule type" value="Genomic_DNA"/>
</dbReference>
<dbReference type="InterPro" id="IPR005864">
    <property type="entry name" value="ATP_synth_F0_bsu_bac"/>
</dbReference>
<keyword evidence="2 13" id="KW-0813">Transport</keyword>
<accession>A0A0G1XUU2</accession>
<dbReference type="GO" id="GO:0046961">
    <property type="term" value="F:proton-transporting ATPase activity, rotational mechanism"/>
    <property type="evidence" value="ECO:0007669"/>
    <property type="project" value="TreeGrafter"/>
</dbReference>
<dbReference type="Proteomes" id="UP000034290">
    <property type="component" value="Unassembled WGS sequence"/>
</dbReference>
<dbReference type="GO" id="GO:0045259">
    <property type="term" value="C:proton-transporting ATP synthase complex"/>
    <property type="evidence" value="ECO:0007669"/>
    <property type="project" value="UniProtKB-KW"/>
</dbReference>
<keyword evidence="14" id="KW-0175">Coiled coil</keyword>
<comment type="caution">
    <text evidence="15">The sequence shown here is derived from an EMBL/GenBank/DDBJ whole genome shotgun (WGS) entry which is preliminary data.</text>
</comment>
<dbReference type="GO" id="GO:0012505">
    <property type="term" value="C:endomembrane system"/>
    <property type="evidence" value="ECO:0007669"/>
    <property type="project" value="UniProtKB-SubCell"/>
</dbReference>
<dbReference type="InterPro" id="IPR028987">
    <property type="entry name" value="ATP_synth_B-like_membr_sf"/>
</dbReference>
<name>A0A0G1XUU2_9BACT</name>
<comment type="similarity">
    <text evidence="1 13">Belongs to the ATPase B chain family.</text>
</comment>